<protein>
    <submittedName>
        <fullName evidence="2">Uncharacterized protein</fullName>
    </submittedName>
</protein>
<gene>
    <name evidence="2" type="ORF">HK097_004717</name>
</gene>
<organism evidence="2 3">
    <name type="scientific">Rhizophlyctis rosea</name>
    <dbReference type="NCBI Taxonomy" id="64517"/>
    <lineage>
        <taxon>Eukaryota</taxon>
        <taxon>Fungi</taxon>
        <taxon>Fungi incertae sedis</taxon>
        <taxon>Chytridiomycota</taxon>
        <taxon>Chytridiomycota incertae sedis</taxon>
        <taxon>Chytridiomycetes</taxon>
        <taxon>Rhizophlyctidales</taxon>
        <taxon>Rhizophlyctidaceae</taxon>
        <taxon>Rhizophlyctis</taxon>
    </lineage>
</organism>
<comment type="caution">
    <text evidence="2">The sequence shown here is derived from an EMBL/GenBank/DDBJ whole genome shotgun (WGS) entry which is preliminary data.</text>
</comment>
<reference evidence="2" key="1">
    <citation type="submission" date="2020-05" db="EMBL/GenBank/DDBJ databases">
        <title>Phylogenomic resolution of chytrid fungi.</title>
        <authorList>
            <person name="Stajich J.E."/>
            <person name="Amses K."/>
            <person name="Simmons R."/>
            <person name="Seto K."/>
            <person name="Myers J."/>
            <person name="Bonds A."/>
            <person name="Quandt C.A."/>
            <person name="Barry K."/>
            <person name="Liu P."/>
            <person name="Grigoriev I."/>
            <person name="Longcore J.E."/>
            <person name="James T.Y."/>
        </authorList>
    </citation>
    <scope>NUCLEOTIDE SEQUENCE</scope>
    <source>
        <strain evidence="2">JEL0318</strain>
    </source>
</reference>
<dbReference type="AlphaFoldDB" id="A0AAD5S8H4"/>
<evidence type="ECO:0000313" key="3">
    <source>
        <dbReference type="Proteomes" id="UP001212841"/>
    </source>
</evidence>
<sequence>MGGSKASSRRSSTSSMMSVEGSENAPPAFMDVKHFDSRKVKSWAMYKGRDVMELVTGADMWKGVDLLVVEFEELRKVHSSRLKEDGGGDVVGGDGRDRWQSHSGAIRPEDGLHSSSSSGMIKQEDGWQTNPVFGTTTPVTPTPPQWSVPRSGSSSTMVANDDTFGRKSGDETRFTVGADSDNESDIASEIFSPDSARSHRKERSDINPMSPAPRSPALSGIRSQSTSALSTLASDPSSLVVRPPKSSLRPSKSTETLNTAAAPKPRFPWLPRSRSARALSR</sequence>
<name>A0AAD5S8H4_9FUNG</name>
<evidence type="ECO:0000256" key="1">
    <source>
        <dbReference type="SAM" id="MobiDB-lite"/>
    </source>
</evidence>
<feature type="compositionally biased region" description="Low complexity" evidence="1">
    <location>
        <begin position="223"/>
        <end position="253"/>
    </location>
</feature>
<feature type="compositionally biased region" description="Low complexity" evidence="1">
    <location>
        <begin position="272"/>
        <end position="281"/>
    </location>
</feature>
<accession>A0AAD5S8H4</accession>
<dbReference type="Proteomes" id="UP001212841">
    <property type="component" value="Unassembled WGS sequence"/>
</dbReference>
<proteinExistence type="predicted"/>
<feature type="compositionally biased region" description="Low complexity" evidence="1">
    <location>
        <begin position="1"/>
        <end position="22"/>
    </location>
</feature>
<evidence type="ECO:0000313" key="2">
    <source>
        <dbReference type="EMBL" id="KAJ3033804.1"/>
    </source>
</evidence>
<keyword evidence="3" id="KW-1185">Reference proteome</keyword>
<feature type="compositionally biased region" description="Low complexity" evidence="1">
    <location>
        <begin position="129"/>
        <end position="139"/>
    </location>
</feature>
<feature type="compositionally biased region" description="Basic and acidic residues" evidence="1">
    <location>
        <begin position="163"/>
        <end position="173"/>
    </location>
</feature>
<feature type="non-terminal residue" evidence="2">
    <location>
        <position position="1"/>
    </location>
</feature>
<feature type="region of interest" description="Disordered" evidence="1">
    <location>
        <begin position="1"/>
        <end position="28"/>
    </location>
</feature>
<dbReference type="EMBL" id="JADGJD010002239">
    <property type="protein sequence ID" value="KAJ3033804.1"/>
    <property type="molecule type" value="Genomic_DNA"/>
</dbReference>
<feature type="region of interest" description="Disordered" evidence="1">
    <location>
        <begin position="84"/>
        <end position="281"/>
    </location>
</feature>